<dbReference type="RefSeq" id="WP_029576501.1">
    <property type="nucleotide sequence ID" value="NZ_JGZT01000006.1"/>
</dbReference>
<protein>
    <recommendedName>
        <fullName evidence="5">DUF262 domain-containing protein</fullName>
    </recommendedName>
</protein>
<comment type="caution">
    <text evidence="3">The sequence shown here is derived from an EMBL/GenBank/DDBJ whole genome shotgun (WGS) entry which is preliminary data.</text>
</comment>
<dbReference type="PANTHER" id="PTHR35149">
    <property type="entry name" value="SLL5132 PROTEIN"/>
    <property type="match status" value="1"/>
</dbReference>
<accession>A0A087E4R3</accession>
<dbReference type="Pfam" id="PF03235">
    <property type="entry name" value="GmrSD_N"/>
    <property type="match status" value="1"/>
</dbReference>
<dbReference type="OrthoDB" id="9798761at2"/>
<dbReference type="AlphaFoldDB" id="A0A087E4R3"/>
<evidence type="ECO:0000259" key="1">
    <source>
        <dbReference type="Pfam" id="PF03235"/>
    </source>
</evidence>
<feature type="domain" description="RAMA" evidence="2">
    <location>
        <begin position="609"/>
        <end position="704"/>
    </location>
</feature>
<gene>
    <name evidence="3" type="ORF">THER5_1229</name>
</gene>
<evidence type="ECO:0000259" key="2">
    <source>
        <dbReference type="Pfam" id="PF18755"/>
    </source>
</evidence>
<dbReference type="InterPro" id="IPR004919">
    <property type="entry name" value="GmrSD_N"/>
</dbReference>
<proteinExistence type="predicted"/>
<dbReference type="Proteomes" id="UP000029003">
    <property type="component" value="Unassembled WGS sequence"/>
</dbReference>
<feature type="domain" description="GmrSD restriction endonucleases N-terminal" evidence="1">
    <location>
        <begin position="14"/>
        <end position="225"/>
    </location>
</feature>
<dbReference type="Pfam" id="PF18755">
    <property type="entry name" value="RAMA"/>
    <property type="match status" value="1"/>
</dbReference>
<dbReference type="EMBL" id="JGZT01000006">
    <property type="protein sequence ID" value="KFJ02764.1"/>
    <property type="molecule type" value="Genomic_DNA"/>
</dbReference>
<dbReference type="InterPro" id="IPR040843">
    <property type="entry name" value="RAMA"/>
</dbReference>
<name>A0A087E4R3_9BIFI</name>
<evidence type="ECO:0008006" key="5">
    <source>
        <dbReference type="Google" id="ProtNLM"/>
    </source>
</evidence>
<organism evidence="3 4">
    <name type="scientific">Bifidobacterium thermacidophilum subsp. thermacidophilum</name>
    <dbReference type="NCBI Taxonomy" id="79262"/>
    <lineage>
        <taxon>Bacteria</taxon>
        <taxon>Bacillati</taxon>
        <taxon>Actinomycetota</taxon>
        <taxon>Actinomycetes</taxon>
        <taxon>Bifidobacteriales</taxon>
        <taxon>Bifidobacteriaceae</taxon>
        <taxon>Bifidobacterium</taxon>
    </lineage>
</organism>
<dbReference type="PANTHER" id="PTHR35149:SF2">
    <property type="entry name" value="DUF262 DOMAIN-CONTAINING PROTEIN"/>
    <property type="match status" value="1"/>
</dbReference>
<evidence type="ECO:0000313" key="4">
    <source>
        <dbReference type="Proteomes" id="UP000029003"/>
    </source>
</evidence>
<evidence type="ECO:0000313" key="3">
    <source>
        <dbReference type="EMBL" id="KFJ02764.1"/>
    </source>
</evidence>
<reference evidence="3 4" key="1">
    <citation type="submission" date="2014-03" db="EMBL/GenBank/DDBJ databases">
        <title>Genomics of Bifidobacteria.</title>
        <authorList>
            <person name="Ventura M."/>
            <person name="Milani C."/>
            <person name="Lugli G.A."/>
        </authorList>
    </citation>
    <scope>NUCLEOTIDE SEQUENCE [LARGE SCALE GENOMIC DNA]</scope>
    <source>
        <strain evidence="3 4">LMG 21395</strain>
    </source>
</reference>
<sequence length="706" mass="79285">MAISASEEPLGRVFTSDYRLSIPSFQRAYSWRPGNVLQLLDDIRSASQTPNTPYFLGSLILVHDEGNAYEVIDGQQRLVSLIIIIAAMRELEDDPALSSDLTNLIIDPGDRLRHIDTAPRLTLRERDASFFASYVQEGNLESLFDLRDMDMETNAQRNIHDNAQAAYDALAGMKPEERRTLASYMVNMVTLVIVSTDDLQGAHRVFDVMNMRGMPLTVSDVFKAKAVAAIDEPRRDLYAARWDDIMDPLGDDPVSCESFFRDLHLIVSRKVECSRLIDQFLQDVLDPCINGGDKGNTSVPGFIDGILSPYVRAWRVLERPTDTLLPADVIAAIVALRDYPNDDWKPIAMWALVHSIRNLGDSDAVVFRPSSAHAKPRGGADNETAPELHDVDRLLQILRATERAWGVDCLNRATSLDRRRRAATTVRDLDKGMAPTTVPGLTIDQSSARRALIRLRGEMPNDPSLPRLLLIRANEQSNGFAIVRPRSLQAVRIMPEPTGKDRLEDGWTQADLEYWSDRLGNMALSQTNNTKLEHVTSFRERRDRMLTMSASKRFPLTRQLEDIVTCTPQTLAGRQQETVELIAQYWGIPYDHQEILPASTQPNQHVADEPDEPRVRTSRRVTIAAVLRAGLLTAGEQLEWKRPRKGELWKAEITPQGTMRLENGEEYTTPTAAARAVGGGSQGLNVWKRSDGTSLADIWKQYRMRG</sequence>